<protein>
    <recommendedName>
        <fullName evidence="4">NADH dehydrogenase [ubiquinone] 1 beta subcomplex subunit 3</fullName>
    </recommendedName>
    <alternativeName>
        <fullName evidence="13">Complex I-B12</fullName>
    </alternativeName>
    <alternativeName>
        <fullName evidence="14">NADH-ubiquinone oxidoreductase B12 subunit</fullName>
    </alternativeName>
</protein>
<keyword evidence="6" id="KW-0679">Respiratory chain</keyword>
<comment type="similarity">
    <text evidence="3">Belongs to the complex I NDUFB3 subunit family.</text>
</comment>
<comment type="function">
    <text evidence="1">Accessory subunit of the mitochondrial membrane respiratory chain NADH dehydrogenase (Complex I), that is believed not to be involved in catalysis. Complex I functions in the transfer of electrons from NADH to the respiratory chain. The immediate electron acceptor for the enzyme is believed to be ubiquinone.</text>
</comment>
<evidence type="ECO:0000313" key="17">
    <source>
        <dbReference type="RefSeq" id="XP_033723180.1"/>
    </source>
</evidence>
<dbReference type="InterPro" id="IPR012576">
    <property type="entry name" value="NDUFB3"/>
</dbReference>
<reference evidence="17" key="2">
    <citation type="submission" date="2025-08" db="UniProtKB">
        <authorList>
            <consortium name="RefSeq"/>
        </authorList>
    </citation>
    <scope>IDENTIFICATION</scope>
    <source>
        <tissue evidence="17">Spleen</tissue>
    </source>
</reference>
<dbReference type="AlphaFoldDB" id="A0A6J3S8A6"/>
<evidence type="ECO:0000256" key="10">
    <source>
        <dbReference type="ARBA" id="ARBA00022989"/>
    </source>
</evidence>
<keyword evidence="5" id="KW-0813">Transport</keyword>
<keyword evidence="12" id="KW-0472">Membrane</keyword>
<keyword evidence="16" id="KW-1185">Reference proteome</keyword>
<evidence type="ECO:0000256" key="8">
    <source>
        <dbReference type="ARBA" id="ARBA00022792"/>
    </source>
</evidence>
<dbReference type="Proteomes" id="UP000245320">
    <property type="component" value="Chromosome 11"/>
</dbReference>
<dbReference type="GO" id="GO:0022900">
    <property type="term" value="P:electron transport chain"/>
    <property type="evidence" value="ECO:0007669"/>
    <property type="project" value="InterPro"/>
</dbReference>
<dbReference type="GO" id="GO:0032981">
    <property type="term" value="P:mitochondrial respiratory chain complex I assembly"/>
    <property type="evidence" value="ECO:0007669"/>
    <property type="project" value="TreeGrafter"/>
</dbReference>
<evidence type="ECO:0000256" key="15">
    <source>
        <dbReference type="SAM" id="MobiDB-lite"/>
    </source>
</evidence>
<evidence type="ECO:0000313" key="16">
    <source>
        <dbReference type="Proteomes" id="UP000245320"/>
    </source>
</evidence>
<dbReference type="PANTHER" id="PTHR15082">
    <property type="entry name" value="NADH-UBIQUINONE OXIDOREDUCTASE B12 SUBUNIT"/>
    <property type="match status" value="1"/>
</dbReference>
<evidence type="ECO:0000256" key="7">
    <source>
        <dbReference type="ARBA" id="ARBA00022692"/>
    </source>
</evidence>
<evidence type="ECO:0000256" key="13">
    <source>
        <dbReference type="ARBA" id="ARBA00030217"/>
    </source>
</evidence>
<organism evidence="16 17">
    <name type="scientific">Tursiops truncatus</name>
    <name type="common">Atlantic bottle-nosed dolphin</name>
    <name type="synonym">Delphinus truncatus</name>
    <dbReference type="NCBI Taxonomy" id="9739"/>
    <lineage>
        <taxon>Eukaryota</taxon>
        <taxon>Metazoa</taxon>
        <taxon>Chordata</taxon>
        <taxon>Craniata</taxon>
        <taxon>Vertebrata</taxon>
        <taxon>Euteleostomi</taxon>
        <taxon>Mammalia</taxon>
        <taxon>Eutheria</taxon>
        <taxon>Laurasiatheria</taxon>
        <taxon>Artiodactyla</taxon>
        <taxon>Whippomorpha</taxon>
        <taxon>Cetacea</taxon>
        <taxon>Odontoceti</taxon>
        <taxon>Delphinidae</taxon>
        <taxon>Tursiops</taxon>
    </lineage>
</organism>
<evidence type="ECO:0000256" key="2">
    <source>
        <dbReference type="ARBA" id="ARBA00004298"/>
    </source>
</evidence>
<dbReference type="OrthoDB" id="521512at2759"/>
<evidence type="ECO:0000256" key="1">
    <source>
        <dbReference type="ARBA" id="ARBA00003195"/>
    </source>
</evidence>
<gene>
    <name evidence="17" type="primary">LOC101339298</name>
</gene>
<dbReference type="RefSeq" id="XP_033723180.1">
    <property type="nucleotide sequence ID" value="XM_033867289.1"/>
</dbReference>
<keyword evidence="10" id="KW-1133">Transmembrane helix</keyword>
<evidence type="ECO:0000256" key="3">
    <source>
        <dbReference type="ARBA" id="ARBA00005667"/>
    </source>
</evidence>
<proteinExistence type="inferred from homology"/>
<sequence>MTVTLLEAKEPQRLPANHQKRGERRGTGGICVSACDLLNPGLGSLTASPWLIRKQVTTTWPAHGHGHEHGHSKMELPDYKQQKIEGTPLETVQEKLAAQGLRDPWGRSEAWRYTGGFANNVSFVGVLLKGFKWGFAALVVAVGAEYYLESWQKEASLKIIPGSIF</sequence>
<accession>A0A6J3S8A6</accession>
<evidence type="ECO:0000256" key="11">
    <source>
        <dbReference type="ARBA" id="ARBA00023128"/>
    </source>
</evidence>
<reference evidence="16" key="1">
    <citation type="submission" date="2024-06" db="UniProtKB">
        <authorList>
            <consortium name="RefSeq"/>
        </authorList>
    </citation>
    <scope>NUCLEOTIDE SEQUENCE [LARGE SCALE GENOMIC DNA]</scope>
</reference>
<keyword evidence="8" id="KW-0999">Mitochondrion inner membrane</keyword>
<evidence type="ECO:0000256" key="14">
    <source>
        <dbReference type="ARBA" id="ARBA00032688"/>
    </source>
</evidence>
<keyword evidence="7" id="KW-0812">Transmembrane</keyword>
<evidence type="ECO:0000256" key="9">
    <source>
        <dbReference type="ARBA" id="ARBA00022982"/>
    </source>
</evidence>
<evidence type="ECO:0000256" key="12">
    <source>
        <dbReference type="ARBA" id="ARBA00023136"/>
    </source>
</evidence>
<comment type="subcellular location">
    <subcellularLocation>
        <location evidence="2">Mitochondrion inner membrane</location>
        <topology evidence="2">Single-pass membrane protein</topology>
        <orientation evidence="2">Matrix side</orientation>
    </subcellularLocation>
</comment>
<evidence type="ECO:0000256" key="4">
    <source>
        <dbReference type="ARBA" id="ARBA00018680"/>
    </source>
</evidence>
<evidence type="ECO:0000256" key="6">
    <source>
        <dbReference type="ARBA" id="ARBA00022660"/>
    </source>
</evidence>
<name>A0A6J3S8A6_TURTR</name>
<evidence type="ECO:0000256" key="5">
    <source>
        <dbReference type="ARBA" id="ARBA00022448"/>
    </source>
</evidence>
<dbReference type="Pfam" id="PF08122">
    <property type="entry name" value="NDUF_B12"/>
    <property type="match status" value="1"/>
</dbReference>
<feature type="region of interest" description="Disordered" evidence="15">
    <location>
        <begin position="1"/>
        <end position="25"/>
    </location>
</feature>
<dbReference type="InParanoid" id="A0A6J3S8A6"/>
<keyword evidence="11" id="KW-0496">Mitochondrion</keyword>
<dbReference type="GO" id="GO:0005743">
    <property type="term" value="C:mitochondrial inner membrane"/>
    <property type="evidence" value="ECO:0007669"/>
    <property type="project" value="UniProtKB-SubCell"/>
</dbReference>
<dbReference type="PANTHER" id="PTHR15082:SF2">
    <property type="entry name" value="NADH DEHYDROGENASE [UBIQUINONE] 1 BETA SUBCOMPLEX SUBUNIT 3"/>
    <property type="match status" value="1"/>
</dbReference>
<keyword evidence="9" id="KW-0249">Electron transport</keyword>